<dbReference type="Proteomes" id="UP000252707">
    <property type="component" value="Unassembled WGS sequence"/>
</dbReference>
<keyword evidence="2" id="KW-0813">Transport</keyword>
<comment type="subcellular location">
    <subcellularLocation>
        <location evidence="1">Membrane</location>
        <topology evidence="1">Multi-pass membrane protein</topology>
    </subcellularLocation>
</comment>
<sequence length="517" mass="53596">MELRPERDVHPARDVYACPEQGGNRKVKTIGQAINSRAAAGLLVPVLAGVTGTARAAAGGAGHGDPFAGILLELALLILAAMVGRWAAGRLGQPSVLGELLIGVLIGNVLYAAGGPLAILIMHADLAGNIVRGVWDSGLSVAEVARGFMTPGQLQAGSAGAAVLAVLTGEGAPRYLLMSYGLWVFSNLGVILLLFMVGLESRVEEMLQVGYRALAVAVVGIAIPFALGYGASRLFLPAREPAVDLFVGATLAATSVGITARVFKDLGRTRTREARLILGAAVIDDILGLIILAVVTGIVTRGALEWGEVARITLVSGLFFGLLVGLGGRFMPMLTGFAARIERQHLTLLFPLFVAFMVAWAANRIGLATIVGAFAAGLIVNEEHFAAHRGADPVPIRILAPLEALFAPVFFILMGMQVNLAAFLDPDTLGLAAALVVVATLGKAIAGMVAGPGVDRLSVGIGMVPRGEVGLIFVSIGKGLGVVSGQVFSAVVIMVIVTTLITPLGLRWSLGRRKRES</sequence>
<keyword evidence="8 10" id="KW-0472">Membrane</keyword>
<evidence type="ECO:0000256" key="4">
    <source>
        <dbReference type="ARBA" id="ARBA00022692"/>
    </source>
</evidence>
<feature type="transmembrane region" description="Helical" evidence="10">
    <location>
        <begin position="352"/>
        <end position="378"/>
    </location>
</feature>
<evidence type="ECO:0000256" key="2">
    <source>
        <dbReference type="ARBA" id="ARBA00022448"/>
    </source>
</evidence>
<dbReference type="PANTHER" id="PTHR43562">
    <property type="entry name" value="NAPA-TYPE SODIUM/HYDROGEN ANTIPORTER"/>
    <property type="match status" value="1"/>
</dbReference>
<feature type="transmembrane region" description="Helical" evidence="10">
    <location>
        <begin position="211"/>
        <end position="231"/>
    </location>
</feature>
<comment type="caution">
    <text evidence="12">The sequence shown here is derived from an EMBL/GenBank/DDBJ whole genome shotgun (WGS) entry which is preliminary data.</text>
</comment>
<feature type="transmembrane region" description="Helical" evidence="10">
    <location>
        <begin position="100"/>
        <end position="122"/>
    </location>
</feature>
<dbReference type="OrthoDB" id="9781411at2"/>
<feature type="transmembrane region" description="Helical" evidence="10">
    <location>
        <begin position="70"/>
        <end position="88"/>
    </location>
</feature>
<dbReference type="EMBL" id="QPJY01000002">
    <property type="protein sequence ID" value="RCX31742.1"/>
    <property type="molecule type" value="Genomic_DNA"/>
</dbReference>
<dbReference type="Gene3D" id="1.20.1530.20">
    <property type="match status" value="2"/>
</dbReference>
<evidence type="ECO:0000256" key="1">
    <source>
        <dbReference type="ARBA" id="ARBA00004141"/>
    </source>
</evidence>
<dbReference type="GO" id="GO:1902600">
    <property type="term" value="P:proton transmembrane transport"/>
    <property type="evidence" value="ECO:0007669"/>
    <property type="project" value="InterPro"/>
</dbReference>
<feature type="domain" description="Cation/H+ exchanger transmembrane" evidence="11">
    <location>
        <begin position="78"/>
        <end position="508"/>
    </location>
</feature>
<feature type="transmembrane region" description="Helical" evidence="10">
    <location>
        <begin position="487"/>
        <end position="506"/>
    </location>
</feature>
<keyword evidence="3" id="KW-0050">Antiport</keyword>
<proteinExistence type="predicted"/>
<evidence type="ECO:0000256" key="5">
    <source>
        <dbReference type="ARBA" id="ARBA00022989"/>
    </source>
</evidence>
<evidence type="ECO:0000256" key="7">
    <source>
        <dbReference type="ARBA" id="ARBA00023065"/>
    </source>
</evidence>
<keyword evidence="13" id="KW-1185">Reference proteome</keyword>
<evidence type="ECO:0000256" key="9">
    <source>
        <dbReference type="ARBA" id="ARBA00023201"/>
    </source>
</evidence>
<feature type="transmembrane region" description="Helical" evidence="10">
    <location>
        <begin position="38"/>
        <end position="58"/>
    </location>
</feature>
<protein>
    <submittedName>
        <fullName evidence="12">Sodium/proton antiporter NhaS3 (CPA2 family)</fullName>
    </submittedName>
</protein>
<dbReference type="InterPro" id="IPR006153">
    <property type="entry name" value="Cation/H_exchanger_TM"/>
</dbReference>
<gene>
    <name evidence="12" type="ORF">DFQ59_10289</name>
</gene>
<feature type="transmembrane region" description="Helical" evidence="10">
    <location>
        <begin position="180"/>
        <end position="199"/>
    </location>
</feature>
<evidence type="ECO:0000256" key="3">
    <source>
        <dbReference type="ARBA" id="ARBA00022449"/>
    </source>
</evidence>
<keyword evidence="5 10" id="KW-1133">Transmembrane helix</keyword>
<keyword evidence="9" id="KW-0739">Sodium transport</keyword>
<accession>A0A369CCI0</accession>
<dbReference type="GO" id="GO:0016020">
    <property type="term" value="C:membrane"/>
    <property type="evidence" value="ECO:0007669"/>
    <property type="project" value="UniProtKB-SubCell"/>
</dbReference>
<keyword evidence="4 10" id="KW-0812">Transmembrane</keyword>
<evidence type="ECO:0000256" key="10">
    <source>
        <dbReference type="SAM" id="Phobius"/>
    </source>
</evidence>
<evidence type="ECO:0000256" key="6">
    <source>
        <dbReference type="ARBA" id="ARBA00023053"/>
    </source>
</evidence>
<feature type="transmembrane region" description="Helical" evidence="10">
    <location>
        <begin position="398"/>
        <end position="416"/>
    </location>
</feature>
<reference evidence="12 13" key="1">
    <citation type="submission" date="2018-07" db="EMBL/GenBank/DDBJ databases">
        <title>Genomic Encyclopedia of Type Strains, Phase IV (KMG-IV): sequencing the most valuable type-strain genomes for metagenomic binning, comparative biology and taxonomic classification.</title>
        <authorList>
            <person name="Goeker M."/>
        </authorList>
    </citation>
    <scope>NUCLEOTIDE SEQUENCE [LARGE SCALE GENOMIC DNA]</scope>
    <source>
        <strain evidence="12 13">DSM 26407</strain>
    </source>
</reference>
<name>A0A369CCI0_9GAMM</name>
<dbReference type="PANTHER" id="PTHR43562:SF3">
    <property type="entry name" value="SODIUM ION_PROTON EXCHANGER (EUROFUNG)"/>
    <property type="match status" value="1"/>
</dbReference>
<dbReference type="InterPro" id="IPR038770">
    <property type="entry name" value="Na+/solute_symporter_sf"/>
</dbReference>
<keyword evidence="6" id="KW-0915">Sodium</keyword>
<evidence type="ECO:0000313" key="13">
    <source>
        <dbReference type="Proteomes" id="UP000252707"/>
    </source>
</evidence>
<dbReference type="GO" id="GO:0015297">
    <property type="term" value="F:antiporter activity"/>
    <property type="evidence" value="ECO:0007669"/>
    <property type="project" value="UniProtKB-KW"/>
</dbReference>
<feature type="transmembrane region" description="Helical" evidence="10">
    <location>
        <begin position="275"/>
        <end position="300"/>
    </location>
</feature>
<evidence type="ECO:0000313" key="12">
    <source>
        <dbReference type="EMBL" id="RCX31742.1"/>
    </source>
</evidence>
<evidence type="ECO:0000259" key="11">
    <source>
        <dbReference type="Pfam" id="PF00999"/>
    </source>
</evidence>
<keyword evidence="7" id="KW-0406">Ion transport</keyword>
<feature type="transmembrane region" description="Helical" evidence="10">
    <location>
        <begin position="243"/>
        <end position="263"/>
    </location>
</feature>
<feature type="transmembrane region" description="Helical" evidence="10">
    <location>
        <begin position="312"/>
        <end position="331"/>
    </location>
</feature>
<evidence type="ECO:0000256" key="8">
    <source>
        <dbReference type="ARBA" id="ARBA00023136"/>
    </source>
</evidence>
<dbReference type="Pfam" id="PF00999">
    <property type="entry name" value="Na_H_Exchanger"/>
    <property type="match status" value="1"/>
</dbReference>
<organism evidence="12 13">
    <name type="scientific">Thioalbus denitrificans</name>
    <dbReference type="NCBI Taxonomy" id="547122"/>
    <lineage>
        <taxon>Bacteria</taxon>
        <taxon>Pseudomonadati</taxon>
        <taxon>Pseudomonadota</taxon>
        <taxon>Gammaproteobacteria</taxon>
        <taxon>Chromatiales</taxon>
        <taxon>Ectothiorhodospiraceae</taxon>
        <taxon>Thioalbus</taxon>
    </lineage>
</organism>
<dbReference type="GO" id="GO:0006814">
    <property type="term" value="P:sodium ion transport"/>
    <property type="evidence" value="ECO:0007669"/>
    <property type="project" value="UniProtKB-KW"/>
</dbReference>
<dbReference type="AlphaFoldDB" id="A0A369CCI0"/>
<feature type="transmembrane region" description="Helical" evidence="10">
    <location>
        <begin position="428"/>
        <end position="450"/>
    </location>
</feature>